<dbReference type="EMBL" id="FSQW01000001">
    <property type="protein sequence ID" value="SIN64867.1"/>
    <property type="molecule type" value="Genomic_DNA"/>
</dbReference>
<dbReference type="AlphaFoldDB" id="A0A1N6D2E8"/>
<gene>
    <name evidence="2" type="ORF">SAMN02745824_1447</name>
</gene>
<dbReference type="InterPro" id="IPR050570">
    <property type="entry name" value="Cell_wall_metabolism_enzyme"/>
</dbReference>
<accession>A0A1N6D2E8</accession>
<evidence type="ECO:0000256" key="1">
    <source>
        <dbReference type="SAM" id="SignalP"/>
    </source>
</evidence>
<reference evidence="3" key="1">
    <citation type="submission" date="2016-11" db="EMBL/GenBank/DDBJ databases">
        <authorList>
            <person name="Varghese N."/>
            <person name="Submissions S."/>
        </authorList>
    </citation>
    <scope>NUCLEOTIDE SEQUENCE [LARGE SCALE GENOMIC DNA]</scope>
    <source>
        <strain evidence="3">DSM 22363</strain>
    </source>
</reference>
<dbReference type="SUPFAM" id="SSF51261">
    <property type="entry name" value="Duplicated hybrid motif"/>
    <property type="match status" value="1"/>
</dbReference>
<sequence length="481" mass="52888">MALNRQMRRYSVGNAVARTASKLLILLAGISFAGSAGAQQRYDFPFKFPELKVRVSIAIAGSSDRVYYWYHDGTLSIGTSTNPAAYESSRPSGQPKGKFLAAAAIAGSNDHVYYWYEDGTVSQGTSTNPTRYGGYQPYSLPSSKKLAGVAIAKSDDKTYYWYTDGTRSVGSTTDPLRHSNGYLSPATGIRARTLLGVGIAGNDHVYYWYDDGTVSSGTTGDLSRYVFYRKYRWEDRLGTLAILWGRASHGGGVQQYGFDFGTNRFQSEYRVAEIFNGRTFLRPGEAIDGGRENRDWMIYGQKIYAMADGEVIACWRNAPENPVGSLHQNVTQNRIYGGGNGFWIRHDDGSRAEYAHMIPGTVPSSLCPHNDALLPEAVGPRVETSWPYIRVPNAQRQRVRTGDYLGRAGNSGTSSNPHLHIHLESGGTNPTSVAAKRPKPITFKSLKYLDLNDADPSWNNIATLITLPAGPILIRPYPGSN</sequence>
<evidence type="ECO:0000313" key="2">
    <source>
        <dbReference type="EMBL" id="SIN64867.1"/>
    </source>
</evidence>
<dbReference type="Gene3D" id="2.70.70.10">
    <property type="entry name" value="Glucose Permease (Domain IIA)"/>
    <property type="match status" value="1"/>
</dbReference>
<dbReference type="PANTHER" id="PTHR21666">
    <property type="entry name" value="PEPTIDASE-RELATED"/>
    <property type="match status" value="1"/>
</dbReference>
<evidence type="ECO:0000313" key="3">
    <source>
        <dbReference type="Proteomes" id="UP000185192"/>
    </source>
</evidence>
<proteinExistence type="predicted"/>
<dbReference type="CDD" id="cd12797">
    <property type="entry name" value="M23_peptidase"/>
    <property type="match status" value="1"/>
</dbReference>
<dbReference type="GO" id="GO:0004222">
    <property type="term" value="F:metalloendopeptidase activity"/>
    <property type="evidence" value="ECO:0007669"/>
    <property type="project" value="TreeGrafter"/>
</dbReference>
<feature type="chain" id="PRO_5013337389" evidence="1">
    <location>
        <begin position="39"/>
        <end position="481"/>
    </location>
</feature>
<dbReference type="Proteomes" id="UP000185192">
    <property type="component" value="Unassembled WGS sequence"/>
</dbReference>
<dbReference type="STRING" id="1123272.SAMN02745824_1447"/>
<name>A0A1N6D2E8_9SPHN</name>
<organism evidence="2 3">
    <name type="scientific">Parasphingorhabdus marina DSM 22363</name>
    <dbReference type="NCBI Taxonomy" id="1123272"/>
    <lineage>
        <taxon>Bacteria</taxon>
        <taxon>Pseudomonadati</taxon>
        <taxon>Pseudomonadota</taxon>
        <taxon>Alphaproteobacteria</taxon>
        <taxon>Sphingomonadales</taxon>
        <taxon>Sphingomonadaceae</taxon>
        <taxon>Parasphingorhabdus</taxon>
    </lineage>
</organism>
<keyword evidence="2" id="KW-0378">Hydrolase</keyword>
<protein>
    <submittedName>
        <fullName evidence="2">Murein DD-endopeptidase MepM and murein hydrolase activator NlpD, contain LysM domain</fullName>
    </submittedName>
</protein>
<keyword evidence="1" id="KW-0732">Signal</keyword>
<feature type="signal peptide" evidence="1">
    <location>
        <begin position="1"/>
        <end position="38"/>
    </location>
</feature>
<keyword evidence="3" id="KW-1185">Reference proteome</keyword>
<dbReference type="InterPro" id="IPR011055">
    <property type="entry name" value="Dup_hybrid_motif"/>
</dbReference>
<dbReference type="PANTHER" id="PTHR21666:SF270">
    <property type="entry name" value="MUREIN HYDROLASE ACTIVATOR ENVC"/>
    <property type="match status" value="1"/>
</dbReference>